<proteinExistence type="predicted"/>
<feature type="region of interest" description="Disordered" evidence="1">
    <location>
        <begin position="123"/>
        <end position="157"/>
    </location>
</feature>
<organism evidence="2 3">
    <name type="scientific">Lysobacter enzymogenes</name>
    <dbReference type="NCBI Taxonomy" id="69"/>
    <lineage>
        <taxon>Bacteria</taxon>
        <taxon>Pseudomonadati</taxon>
        <taxon>Pseudomonadota</taxon>
        <taxon>Gammaproteobacteria</taxon>
        <taxon>Lysobacterales</taxon>
        <taxon>Lysobacteraceae</taxon>
        <taxon>Lysobacter</taxon>
    </lineage>
</organism>
<sequence length="157" mass="18264">MGRRRKESRWDDIDGGAAFVVPYTLLRHPNFTRLSAYAHKLLMDLARQYTGFNNGYLCAAWALMREAGWKSENTMRSALLELEHYQLVQRTRQGGRNRPNLHAFTWRRIDNLRDRPLDVAATGKPTDLWKVEQPDYERTEGARKPPKRPAATLRRAA</sequence>
<dbReference type="Proteomes" id="UP000275910">
    <property type="component" value="Unassembled WGS sequence"/>
</dbReference>
<dbReference type="AlphaFoldDB" id="A0A3N2RPL3"/>
<gene>
    <name evidence="2" type="ORF">D9T17_00985</name>
</gene>
<evidence type="ECO:0008006" key="4">
    <source>
        <dbReference type="Google" id="ProtNLM"/>
    </source>
</evidence>
<dbReference type="EMBL" id="RCTY01000001">
    <property type="protein sequence ID" value="ROU09432.1"/>
    <property type="molecule type" value="Genomic_DNA"/>
</dbReference>
<accession>A0A3N2RPL3</accession>
<name>A0A3N2RPL3_LYSEN</name>
<comment type="caution">
    <text evidence="2">The sequence shown here is derived from an EMBL/GenBank/DDBJ whole genome shotgun (WGS) entry which is preliminary data.</text>
</comment>
<feature type="compositionally biased region" description="Basic and acidic residues" evidence="1">
    <location>
        <begin position="127"/>
        <end position="143"/>
    </location>
</feature>
<evidence type="ECO:0000313" key="3">
    <source>
        <dbReference type="Proteomes" id="UP000275910"/>
    </source>
</evidence>
<evidence type="ECO:0000256" key="1">
    <source>
        <dbReference type="SAM" id="MobiDB-lite"/>
    </source>
</evidence>
<evidence type="ECO:0000313" key="2">
    <source>
        <dbReference type="EMBL" id="ROU09432.1"/>
    </source>
</evidence>
<dbReference type="RefSeq" id="WP_123645646.1">
    <property type="nucleotide sequence ID" value="NZ_RCTY01000001.1"/>
</dbReference>
<protein>
    <recommendedName>
        <fullName evidence="4">Helix-turn-helix domain-containing protein</fullName>
    </recommendedName>
</protein>
<reference evidence="2 3" key="1">
    <citation type="submission" date="2018-10" db="EMBL/GenBank/DDBJ databases">
        <title>The genome of Lysobacter enzymogenes OH11.</title>
        <authorList>
            <person name="Liu F."/>
            <person name="Zhao Y."/>
            <person name="Qian G."/>
            <person name="Chen Y."/>
            <person name="Xu H."/>
        </authorList>
    </citation>
    <scope>NUCLEOTIDE SEQUENCE [LARGE SCALE GENOMIC DNA]</scope>
    <source>
        <strain evidence="2 3">OH11</strain>
    </source>
</reference>